<feature type="transmembrane region" description="Helical" evidence="5">
    <location>
        <begin position="212"/>
        <end position="234"/>
    </location>
</feature>
<feature type="transmembrane region" description="Helical" evidence="5">
    <location>
        <begin position="43"/>
        <end position="63"/>
    </location>
</feature>
<gene>
    <name evidence="7" type="ORF">OHJ16_07835</name>
</gene>
<evidence type="ECO:0000256" key="4">
    <source>
        <dbReference type="ARBA" id="ARBA00023136"/>
    </source>
</evidence>
<keyword evidence="3 5" id="KW-1133">Transmembrane helix</keyword>
<evidence type="ECO:0000259" key="6">
    <source>
        <dbReference type="Pfam" id="PF12698"/>
    </source>
</evidence>
<feature type="transmembrane region" description="Helical" evidence="5">
    <location>
        <begin position="300"/>
        <end position="321"/>
    </location>
</feature>
<evidence type="ECO:0000313" key="8">
    <source>
        <dbReference type="Proteomes" id="UP001072034"/>
    </source>
</evidence>
<dbReference type="InterPro" id="IPR013525">
    <property type="entry name" value="ABC2_TM"/>
</dbReference>
<evidence type="ECO:0000256" key="1">
    <source>
        <dbReference type="ARBA" id="ARBA00004141"/>
    </source>
</evidence>
<name>A0ABT4I874_9ACTO</name>
<comment type="subcellular location">
    <subcellularLocation>
        <location evidence="1">Membrane</location>
        <topology evidence="1">Multi-pass membrane protein</topology>
    </subcellularLocation>
</comment>
<accession>A0ABT4I874</accession>
<evidence type="ECO:0000256" key="2">
    <source>
        <dbReference type="ARBA" id="ARBA00022692"/>
    </source>
</evidence>
<evidence type="ECO:0000313" key="7">
    <source>
        <dbReference type="EMBL" id="MCZ0857954.1"/>
    </source>
</evidence>
<dbReference type="RefSeq" id="WP_268917444.1">
    <property type="nucleotide sequence ID" value="NZ_JAPTMY010000014.1"/>
</dbReference>
<comment type="caution">
    <text evidence="7">The sequence shown here is derived from an EMBL/GenBank/DDBJ whole genome shotgun (WGS) entry which is preliminary data.</text>
</comment>
<feature type="transmembrane region" description="Helical" evidence="5">
    <location>
        <begin position="365"/>
        <end position="386"/>
    </location>
</feature>
<dbReference type="PANTHER" id="PTHR43471:SF3">
    <property type="entry name" value="ABC TRANSPORTER PERMEASE PROTEIN NATB"/>
    <property type="match status" value="1"/>
</dbReference>
<keyword evidence="2 5" id="KW-0812">Transmembrane</keyword>
<dbReference type="EMBL" id="JAPTMY010000014">
    <property type="protein sequence ID" value="MCZ0857954.1"/>
    <property type="molecule type" value="Genomic_DNA"/>
</dbReference>
<protein>
    <submittedName>
        <fullName evidence="7">ABC transporter permease</fullName>
    </submittedName>
</protein>
<feature type="transmembrane region" description="Helical" evidence="5">
    <location>
        <begin position="392"/>
        <end position="413"/>
    </location>
</feature>
<evidence type="ECO:0000256" key="3">
    <source>
        <dbReference type="ARBA" id="ARBA00022989"/>
    </source>
</evidence>
<organism evidence="7 8">
    <name type="scientific">Actinomyces israelii</name>
    <dbReference type="NCBI Taxonomy" id="1659"/>
    <lineage>
        <taxon>Bacteria</taxon>
        <taxon>Bacillati</taxon>
        <taxon>Actinomycetota</taxon>
        <taxon>Actinomycetes</taxon>
        <taxon>Actinomycetales</taxon>
        <taxon>Actinomycetaceae</taxon>
        <taxon>Actinomyces</taxon>
    </lineage>
</organism>
<keyword evidence="4 5" id="KW-0472">Membrane</keyword>
<evidence type="ECO:0000256" key="5">
    <source>
        <dbReference type="SAM" id="Phobius"/>
    </source>
</evidence>
<feature type="domain" description="ABC-2 type transporter transmembrane" evidence="6">
    <location>
        <begin position="77"/>
        <end position="410"/>
    </location>
</feature>
<feature type="transmembrane region" description="Helical" evidence="5">
    <location>
        <begin position="333"/>
        <end position="353"/>
    </location>
</feature>
<sequence>MPKMSETPAAPKAPARAALSRGAEIRLVAARELRAQLLKKSSLIATAVLLVIAVVGILAYGHFTRGRDAPYRLGVLAADAATATALVPALEQVRGSNNVPVEVVDLSGEEAATALGAAGSSSKTSETPEARADMVLDLTAGSPRLLVSESRKADTAVVTAVTGILQQAALSDQIAALGGDPSAAAEALDRAAPRVVALDPLQHDAAELGARYTILAFIDILLMIAIMGGGQAIAMGVVEEKASRIVEILLACVRPTSLLAGKVLGTGTAVILSYGLIGVVAAATAELAGVLPQTSIRIDAVVVAMIVWMIVGYAIAAAAYGAAGSLVSRQEDAAGVTVPLTVILMIPYMLSFVMVTDPTGPVFRVLAYFPPFSPFLMPARLVLGVSGWVEQLVALALALAFIPLLVRLAAIVYTRAVTRTGSRVPLREVLARRAA</sequence>
<dbReference type="Pfam" id="PF12698">
    <property type="entry name" value="ABC2_membrane_3"/>
    <property type="match status" value="1"/>
</dbReference>
<keyword evidence="8" id="KW-1185">Reference proteome</keyword>
<reference evidence="7" key="1">
    <citation type="submission" date="2022-10" db="EMBL/GenBank/DDBJ databases">
        <title>Genome sequence of Actinomyces israelii ATCC 10048.</title>
        <authorList>
            <person name="Watt R.M."/>
            <person name="Tong W.M."/>
        </authorList>
    </citation>
    <scope>NUCLEOTIDE SEQUENCE</scope>
    <source>
        <strain evidence="7">ATCC 10048</strain>
    </source>
</reference>
<feature type="transmembrane region" description="Helical" evidence="5">
    <location>
        <begin position="263"/>
        <end position="288"/>
    </location>
</feature>
<dbReference type="Proteomes" id="UP001072034">
    <property type="component" value="Unassembled WGS sequence"/>
</dbReference>
<dbReference type="PANTHER" id="PTHR43471">
    <property type="entry name" value="ABC TRANSPORTER PERMEASE"/>
    <property type="match status" value="1"/>
</dbReference>
<proteinExistence type="predicted"/>